<dbReference type="GO" id="GO:0010564">
    <property type="term" value="P:regulation of cell cycle process"/>
    <property type="evidence" value="ECO:0007669"/>
    <property type="project" value="TreeGrafter"/>
</dbReference>
<organism evidence="3 4">
    <name type="scientific">Ostreococcus lucimarinus (strain CCE9901)</name>
    <dbReference type="NCBI Taxonomy" id="436017"/>
    <lineage>
        <taxon>Eukaryota</taxon>
        <taxon>Viridiplantae</taxon>
        <taxon>Chlorophyta</taxon>
        <taxon>Mamiellophyceae</taxon>
        <taxon>Mamiellales</taxon>
        <taxon>Bathycoccaceae</taxon>
        <taxon>Ostreococcus</taxon>
    </lineage>
</organism>
<dbReference type="PANTHER" id="PTHR21574:SF0">
    <property type="entry name" value="CENTROSOMAL PROTEIN OF 120 KDA"/>
    <property type="match status" value="1"/>
</dbReference>
<evidence type="ECO:0000256" key="2">
    <source>
        <dbReference type="SAM" id="MobiDB-lite"/>
    </source>
</evidence>
<dbReference type="GO" id="GO:0005815">
    <property type="term" value="C:microtubule organizing center"/>
    <property type="evidence" value="ECO:0007669"/>
    <property type="project" value="TreeGrafter"/>
</dbReference>
<evidence type="ECO:0000313" key="4">
    <source>
        <dbReference type="Proteomes" id="UP000001568"/>
    </source>
</evidence>
<feature type="compositionally biased region" description="Pro residues" evidence="2">
    <location>
        <begin position="229"/>
        <end position="244"/>
    </location>
</feature>
<dbReference type="AlphaFoldDB" id="A4RZY3"/>
<evidence type="ECO:0000256" key="1">
    <source>
        <dbReference type="SAM" id="Coils"/>
    </source>
</evidence>
<gene>
    <name evidence="3" type="ORF">OSTLU_32554</name>
</gene>
<reference evidence="3 4" key="1">
    <citation type="journal article" date="2007" name="Proc. Natl. Acad. Sci. U.S.A.">
        <title>The tiny eukaryote Ostreococcus provides genomic insights into the paradox of plankton speciation.</title>
        <authorList>
            <person name="Palenik B."/>
            <person name="Grimwood J."/>
            <person name="Aerts A."/>
            <person name="Rouze P."/>
            <person name="Salamov A."/>
            <person name="Putnam N."/>
            <person name="Dupont C."/>
            <person name="Jorgensen R."/>
            <person name="Derelle E."/>
            <person name="Rombauts S."/>
            <person name="Zhou K."/>
            <person name="Otillar R."/>
            <person name="Merchant S.S."/>
            <person name="Podell S."/>
            <person name="Gaasterland T."/>
            <person name="Napoli C."/>
            <person name="Gendler K."/>
            <person name="Manuell A."/>
            <person name="Tai V."/>
            <person name="Vallon O."/>
            <person name="Piganeau G."/>
            <person name="Jancek S."/>
            <person name="Heijde M."/>
            <person name="Jabbari K."/>
            <person name="Bowler C."/>
            <person name="Lohr M."/>
            <person name="Robbens S."/>
            <person name="Werner G."/>
            <person name="Dubchak I."/>
            <person name="Pazour G.J."/>
            <person name="Ren Q."/>
            <person name="Paulsen I."/>
            <person name="Delwiche C."/>
            <person name="Schmutz J."/>
            <person name="Rokhsar D."/>
            <person name="Van de Peer Y."/>
            <person name="Moreau H."/>
            <person name="Grigoriev I.V."/>
        </authorList>
    </citation>
    <scope>NUCLEOTIDE SEQUENCE [LARGE SCALE GENOMIC DNA]</scope>
    <source>
        <strain evidence="3 4">CCE9901</strain>
    </source>
</reference>
<feature type="coiled-coil region" evidence="1">
    <location>
        <begin position="443"/>
        <end position="491"/>
    </location>
</feature>
<dbReference type="STRING" id="436017.A4RZY3"/>
<proteinExistence type="predicted"/>
<sequence>MDVDRAARTRGRGAGGDFDAVVDDGEGALPSFAARRGAGGRREVGGAKRAFALTVRLESFERAARGEAFDFDAAVAASACADDALADALGIDRARSECLVRTAPSARPASRPGDVVVFPSGKDSVDFACAPATLAETLARKPLLLVDVWSVAATSRVASAEIAIDELLRRPEVRYRAEVTDEDGVVVGRVRLYVRLEDRGALDGVVSEPSALKTPPPKPKEPSTAMLMSPPPVPSAQKPPPPAPKAQTRHAAPPTNAPADPRAGAEYKVAYDLEVWKQHQMTKFYEDLRMKESVRMKILEDEWRRHETQRAREAEEGANRLRIMEKKLQEAAVALESRERKLVELEENFDHRKHKLERETSRAREEAKDSIRRNQETSEHRVEMEKQKAREAIRERDSLHRRLEHADAQLIELESSFAAHKKAQLETNEAALQAEISRLVPRCEAAEAQAAEESESKERYKNQLTKMARQVVALERERAHLRRAIERAGLNVSSRSHVAPSANEFMNEMLAGENADADAFMNTFRADVAAVSDVPFTSAKANFARTAPQARQVIRPPLSPKLDREVRDFEHEFSESENKAPFVPKYATSDATLNEKRAAEKEVRRLVSERGDLMRTGMYGSGDKIIALIDERIEELTDRIASSV</sequence>
<keyword evidence="1" id="KW-0175">Coiled coil</keyword>
<feature type="region of interest" description="Disordered" evidence="2">
    <location>
        <begin position="356"/>
        <end position="391"/>
    </location>
</feature>
<dbReference type="HOGENOM" id="CLU_425429_0_0_1"/>
<name>A4RZY3_OSTLU</name>
<dbReference type="eggNOG" id="ENOG502QPT0">
    <property type="taxonomic scope" value="Eukaryota"/>
</dbReference>
<dbReference type="Gramene" id="ABO97172">
    <property type="protein sequence ID" value="ABO97172"/>
    <property type="gene ID" value="OSTLU_32554"/>
</dbReference>
<keyword evidence="4" id="KW-1185">Reference proteome</keyword>
<dbReference type="PANTHER" id="PTHR21574">
    <property type="entry name" value="CENTROSOMAL PROTEIN OF 120 KDA"/>
    <property type="match status" value="1"/>
</dbReference>
<dbReference type="GeneID" id="5002812"/>
<feature type="region of interest" description="Disordered" evidence="2">
    <location>
        <begin position="206"/>
        <end position="262"/>
    </location>
</feature>
<dbReference type="RefSeq" id="XP_001418879.1">
    <property type="nucleotide sequence ID" value="XM_001418842.1"/>
</dbReference>
<dbReference type="Proteomes" id="UP000001568">
    <property type="component" value="Chromosome 7"/>
</dbReference>
<evidence type="ECO:0000313" key="3">
    <source>
        <dbReference type="EMBL" id="ABO97172.1"/>
    </source>
</evidence>
<dbReference type="EMBL" id="CP000587">
    <property type="protein sequence ID" value="ABO97172.1"/>
    <property type="molecule type" value="Genomic_DNA"/>
</dbReference>
<protein>
    <submittedName>
        <fullName evidence="3">Uncharacterized protein</fullName>
    </submittedName>
</protein>
<dbReference type="InterPro" id="IPR039893">
    <property type="entry name" value="CEP120-like"/>
</dbReference>
<dbReference type="KEGG" id="olu:OSTLU_32554"/>
<dbReference type="OrthoDB" id="1907605at2759"/>
<accession>A4RZY3</accession>